<dbReference type="GO" id="GO:0015187">
    <property type="term" value="F:glycine transmembrane transporter activity"/>
    <property type="evidence" value="ECO:0007669"/>
    <property type="project" value="UniProtKB-UniRule"/>
</dbReference>
<evidence type="ECO:0000256" key="1">
    <source>
        <dbReference type="ARBA" id="ARBA00004141"/>
    </source>
</evidence>
<dbReference type="HAMAP" id="MF_03064">
    <property type="entry name" value="SLC25A38"/>
    <property type="match status" value="1"/>
</dbReference>
<keyword evidence="2 10" id="KW-0813">Transport</keyword>
<keyword evidence="5 10" id="KW-0999">Mitochondrion inner membrane</keyword>
<keyword evidence="6 10" id="KW-1133">Transmembrane helix</keyword>
<comment type="subcellular location">
    <subcellularLocation>
        <location evidence="1">Membrane</location>
        <topology evidence="1">Multi-pass membrane protein</topology>
    </subcellularLocation>
    <subcellularLocation>
        <location evidence="10">Mitochondrion inner membrane</location>
        <topology evidence="10">Multi-pass membrane protein</topology>
    </subcellularLocation>
</comment>
<keyword evidence="13" id="KW-1185">Reference proteome</keyword>
<accession>A0AAV7XPM7</accession>
<protein>
    <recommendedName>
        <fullName evidence="10">Mitochondrial glycine transporter</fullName>
    </recommendedName>
    <alternativeName>
        <fullName evidence="10">Solute carrier family 25 member 38 homolog</fullName>
    </alternativeName>
</protein>
<evidence type="ECO:0000256" key="10">
    <source>
        <dbReference type="HAMAP-Rule" id="MF_03064"/>
    </source>
</evidence>
<dbReference type="GO" id="GO:0005743">
    <property type="term" value="C:mitochondrial inner membrane"/>
    <property type="evidence" value="ECO:0007669"/>
    <property type="project" value="UniProtKB-SubCell"/>
</dbReference>
<dbReference type="EMBL" id="JAPTSV010000006">
    <property type="protein sequence ID" value="KAJ1526847.1"/>
    <property type="molecule type" value="Genomic_DNA"/>
</dbReference>
<evidence type="ECO:0000313" key="13">
    <source>
        <dbReference type="Proteomes" id="UP001075354"/>
    </source>
</evidence>
<evidence type="ECO:0000256" key="3">
    <source>
        <dbReference type="ARBA" id="ARBA00022692"/>
    </source>
</evidence>
<keyword evidence="4 10" id="KW-0677">Repeat</keyword>
<evidence type="ECO:0000256" key="11">
    <source>
        <dbReference type="PROSITE-ProRule" id="PRU00282"/>
    </source>
</evidence>
<dbReference type="AlphaFoldDB" id="A0AAV7XPM7"/>
<sequence>MPLDTTVALSNCVWFQYTVVKAFVAGSCSGTCSALLFQPLDLVKTRLQNSVPIASTNLVNGSAILRPGSVIACIGDILQKEHLSGLWRGVTPSIARCVPGVGLYFSSLQYLSSTFTSGQPGPLEAIALGIIARSFSGVCLIPITVVKTRYESGIYEYKNITQAVQSIYRTEGIRGLTCGLVPTLLRDAPFSGIYLMFYTQSKRVVPQGYSMKNESIHNFSCGILAGLMASTVTQPADVIKTKMQLYPKTFASLHSVILFIYQKYGPLGFFKGLSPRILRRSLMAAMTWTVYEHVCAFLKI</sequence>
<evidence type="ECO:0000256" key="2">
    <source>
        <dbReference type="ARBA" id="ARBA00022448"/>
    </source>
</evidence>
<keyword evidence="7 10" id="KW-0496">Mitochondrion</keyword>
<feature type="repeat" description="Solcar" evidence="11">
    <location>
        <begin position="213"/>
        <end position="297"/>
    </location>
</feature>
<evidence type="ECO:0000256" key="6">
    <source>
        <dbReference type="ARBA" id="ARBA00022989"/>
    </source>
</evidence>
<evidence type="ECO:0000256" key="9">
    <source>
        <dbReference type="ARBA" id="ARBA00034060"/>
    </source>
</evidence>
<dbReference type="InterPro" id="IPR018108">
    <property type="entry name" value="MCP_transmembrane"/>
</dbReference>
<comment type="caution">
    <text evidence="12">The sequence shown here is derived from an EMBL/GenBank/DDBJ whole genome shotgun (WGS) entry which is preliminary data.</text>
</comment>
<keyword evidence="8 10" id="KW-0472">Membrane</keyword>
<dbReference type="PANTHER" id="PTHR46181:SF3">
    <property type="entry name" value="MITOCHONDRIAL GLYCINE TRANSPORTER"/>
    <property type="match status" value="1"/>
</dbReference>
<dbReference type="SUPFAM" id="SSF103506">
    <property type="entry name" value="Mitochondrial carrier"/>
    <property type="match status" value="1"/>
</dbReference>
<dbReference type="InterPro" id="IPR023395">
    <property type="entry name" value="MCP_dom_sf"/>
</dbReference>
<keyword evidence="3 10" id="KW-0812">Transmembrane</keyword>
<evidence type="ECO:0000313" key="12">
    <source>
        <dbReference type="EMBL" id="KAJ1526847.1"/>
    </source>
</evidence>
<feature type="repeat" description="Solcar" evidence="11">
    <location>
        <begin position="120"/>
        <end position="204"/>
    </location>
</feature>
<evidence type="ECO:0000256" key="7">
    <source>
        <dbReference type="ARBA" id="ARBA00023128"/>
    </source>
</evidence>
<proteinExistence type="inferred from homology"/>
<name>A0AAV7XPM7_9NEOP</name>
<dbReference type="GO" id="GO:1904983">
    <property type="term" value="P:glycine import into mitochondrion"/>
    <property type="evidence" value="ECO:0007669"/>
    <property type="project" value="UniProtKB-UniRule"/>
</dbReference>
<gene>
    <name evidence="12" type="ORF">ONE63_008407</name>
</gene>
<evidence type="ECO:0000256" key="5">
    <source>
        <dbReference type="ARBA" id="ARBA00022792"/>
    </source>
</evidence>
<evidence type="ECO:0000256" key="8">
    <source>
        <dbReference type="ARBA" id="ARBA00023136"/>
    </source>
</evidence>
<dbReference type="Proteomes" id="UP001075354">
    <property type="component" value="Chromosome 6"/>
</dbReference>
<comment type="function">
    <text evidence="10">Mitochondrial glycine transporter that imports glycine into the mitochondrial matrix. Plays an important role in providing glycine for the first enzymatic step in heme biosynthesis, the condensation of glycine with succinyl-CoA to produce 5-aminolevulinate (ALA) in the miochondrial matrix.</text>
</comment>
<dbReference type="InterPro" id="IPR030847">
    <property type="entry name" value="Hem25/SLC25A38"/>
</dbReference>
<evidence type="ECO:0000256" key="4">
    <source>
        <dbReference type="ARBA" id="ARBA00022737"/>
    </source>
</evidence>
<dbReference type="PROSITE" id="PS50920">
    <property type="entry name" value="SOLCAR"/>
    <property type="match status" value="3"/>
</dbReference>
<dbReference type="Pfam" id="PF00153">
    <property type="entry name" value="Mito_carr"/>
    <property type="match status" value="3"/>
</dbReference>
<dbReference type="Gene3D" id="1.50.40.10">
    <property type="entry name" value="Mitochondrial carrier domain"/>
    <property type="match status" value="1"/>
</dbReference>
<reference evidence="12" key="1">
    <citation type="submission" date="2022-12" db="EMBL/GenBank/DDBJ databases">
        <title>Chromosome-level genome assembly of the bean flower thrips Megalurothrips usitatus.</title>
        <authorList>
            <person name="Ma L."/>
            <person name="Liu Q."/>
            <person name="Li H."/>
            <person name="Cai W."/>
        </authorList>
    </citation>
    <scope>NUCLEOTIDE SEQUENCE</scope>
    <source>
        <strain evidence="12">Cailab_2022a</strain>
    </source>
</reference>
<comment type="catalytic activity">
    <reaction evidence="9 10">
        <text>glycine(in) = glycine(out)</text>
        <dbReference type="Rhea" id="RHEA:70715"/>
        <dbReference type="ChEBI" id="CHEBI:57305"/>
    </reaction>
</comment>
<feature type="repeat" description="Solcar" evidence="11">
    <location>
        <begin position="17"/>
        <end position="114"/>
    </location>
</feature>
<organism evidence="12 13">
    <name type="scientific">Megalurothrips usitatus</name>
    <name type="common">bean blossom thrips</name>
    <dbReference type="NCBI Taxonomy" id="439358"/>
    <lineage>
        <taxon>Eukaryota</taxon>
        <taxon>Metazoa</taxon>
        <taxon>Ecdysozoa</taxon>
        <taxon>Arthropoda</taxon>
        <taxon>Hexapoda</taxon>
        <taxon>Insecta</taxon>
        <taxon>Pterygota</taxon>
        <taxon>Neoptera</taxon>
        <taxon>Paraneoptera</taxon>
        <taxon>Thysanoptera</taxon>
        <taxon>Terebrantia</taxon>
        <taxon>Thripoidea</taxon>
        <taxon>Thripidae</taxon>
        <taxon>Megalurothrips</taxon>
    </lineage>
</organism>
<dbReference type="PANTHER" id="PTHR46181">
    <property type="entry name" value="MITOCHONDRIAL GLYCINE TRANSPORTER"/>
    <property type="match status" value="1"/>
</dbReference>
<comment type="similarity">
    <text evidence="10">Belongs to the mitochondrial carrier (TC 2.A.29) family. SLC25A38 subfamily.</text>
</comment>